<evidence type="ECO:0000313" key="3">
    <source>
        <dbReference type="Proteomes" id="UP001434419"/>
    </source>
</evidence>
<feature type="transmembrane region" description="Helical" evidence="1">
    <location>
        <begin position="48"/>
        <end position="64"/>
    </location>
</feature>
<evidence type="ECO:0000256" key="1">
    <source>
        <dbReference type="SAM" id="Phobius"/>
    </source>
</evidence>
<dbReference type="RefSeq" id="WP_133476374.1">
    <property type="nucleotide sequence ID" value="NZ_JBETVU010000013.1"/>
</dbReference>
<proteinExistence type="predicted"/>
<keyword evidence="1" id="KW-0472">Membrane</keyword>
<dbReference type="EMBL" id="JBETVU010000013">
    <property type="protein sequence ID" value="MES5151078.1"/>
    <property type="molecule type" value="Genomic_DNA"/>
</dbReference>
<comment type="caution">
    <text evidence="2">The sequence shown here is derived from an EMBL/GenBank/DDBJ whole genome shotgun (WGS) entry which is preliminary data.</text>
</comment>
<gene>
    <name evidence="2" type="ORF">ABVC42_14700</name>
</gene>
<keyword evidence="3" id="KW-1185">Reference proteome</keyword>
<accession>A0ABV2BCW3</accession>
<reference evidence="2" key="1">
    <citation type="submission" date="2024-06" db="EMBL/GenBank/DDBJ databases">
        <title>Vaginal Lactobacillus fatty acid response mechanisms reveal a metabolite-targeted strategy for bacterial vaginosis treatment.</title>
        <authorList>
            <person name="Zhu M."/>
            <person name="Blainey P.C."/>
            <person name="Bloom S.M."/>
            <person name="Kwon D.S."/>
        </authorList>
    </citation>
    <scope>NUCLEOTIDE SEQUENCE</scope>
    <source>
        <strain evidence="2">194_F1_1</strain>
    </source>
</reference>
<feature type="transmembrane region" description="Helical" evidence="1">
    <location>
        <begin position="21"/>
        <end position="42"/>
    </location>
</feature>
<evidence type="ECO:0000313" key="2">
    <source>
        <dbReference type="EMBL" id="MES5151078.1"/>
    </source>
</evidence>
<protein>
    <submittedName>
        <fullName evidence="2">Uncharacterized protein</fullName>
    </submittedName>
</protein>
<dbReference type="Proteomes" id="UP001434419">
    <property type="component" value="Unassembled WGS sequence"/>
</dbReference>
<organism evidence="2 3">
    <name type="scientific">Lactobacillus crispatus</name>
    <dbReference type="NCBI Taxonomy" id="47770"/>
    <lineage>
        <taxon>Bacteria</taxon>
        <taxon>Bacillati</taxon>
        <taxon>Bacillota</taxon>
        <taxon>Bacilli</taxon>
        <taxon>Lactobacillales</taxon>
        <taxon>Lactobacillaceae</taxon>
        <taxon>Lactobacillus</taxon>
    </lineage>
</organism>
<name>A0ABV2BCW3_9LACO</name>
<keyword evidence="1" id="KW-0812">Transmembrane</keyword>
<sequence>MKRDTYRINSKEDGNFSGSRLFNVIALGICWLSVITGIFWFIVTSNPVPMIIILGIPPFRYFFFDLTPDKLSRRPPELDRTIPLNILVHYWTIRFPIPQGGFLADVAGIFLAICRCYINGYGLLYFDTFAFLFRIRNDKRGIPLDQDITVLHDNEKLNQIAQNAKTATSEEKAEEYEELKKGWEQSEISSELNKWNFPIRRYLKASNSYFKIREVNILPIDDEYALDSKKFLKAHPDQKDYFDKKIKLDK</sequence>
<keyword evidence="1" id="KW-1133">Transmembrane helix</keyword>